<dbReference type="GO" id="GO:0000724">
    <property type="term" value="P:double-strand break repair via homologous recombination"/>
    <property type="evidence" value="ECO:0007669"/>
    <property type="project" value="TreeGrafter"/>
</dbReference>
<comment type="similarity">
    <text evidence="1">Belongs to the helicase family. RecQ subfamily.</text>
</comment>
<name>A0AAD4DV62_9AGAM</name>
<proteinExistence type="inferred from homology"/>
<dbReference type="GO" id="GO:0005694">
    <property type="term" value="C:chromosome"/>
    <property type="evidence" value="ECO:0007669"/>
    <property type="project" value="TreeGrafter"/>
</dbReference>
<dbReference type="GeneID" id="64662381"/>
<dbReference type="GO" id="GO:0003676">
    <property type="term" value="F:nucleic acid binding"/>
    <property type="evidence" value="ECO:0007669"/>
    <property type="project" value="InterPro"/>
</dbReference>
<feature type="region of interest" description="Disordered" evidence="6">
    <location>
        <begin position="663"/>
        <end position="682"/>
    </location>
</feature>
<dbReference type="SMART" id="SM00490">
    <property type="entry name" value="HELICc"/>
    <property type="match status" value="1"/>
</dbReference>
<comment type="caution">
    <text evidence="9">The sequence shown here is derived from an EMBL/GenBank/DDBJ whole genome shotgun (WGS) entry which is preliminary data.</text>
</comment>
<evidence type="ECO:0000256" key="4">
    <source>
        <dbReference type="ARBA" id="ARBA00034617"/>
    </source>
</evidence>
<feature type="domain" description="Helicase ATP-binding" evidence="7">
    <location>
        <begin position="998"/>
        <end position="1157"/>
    </location>
</feature>
<dbReference type="GO" id="GO:0005524">
    <property type="term" value="F:ATP binding"/>
    <property type="evidence" value="ECO:0007669"/>
    <property type="project" value="UniProtKB-KW"/>
</dbReference>
<dbReference type="Pfam" id="PF00270">
    <property type="entry name" value="DEAD"/>
    <property type="match status" value="1"/>
</dbReference>
<feature type="compositionally biased region" description="Low complexity" evidence="6">
    <location>
        <begin position="1553"/>
        <end position="1566"/>
    </location>
</feature>
<dbReference type="InterPro" id="IPR011545">
    <property type="entry name" value="DEAD/DEAH_box_helicase_dom"/>
</dbReference>
<keyword evidence="3" id="KW-0067">ATP-binding</keyword>
<dbReference type="InterPro" id="IPR027417">
    <property type="entry name" value="P-loop_NTPase"/>
</dbReference>
<dbReference type="InterPro" id="IPR014001">
    <property type="entry name" value="Helicase_ATP-bd"/>
</dbReference>
<evidence type="ECO:0000313" key="10">
    <source>
        <dbReference type="Proteomes" id="UP001195769"/>
    </source>
</evidence>
<evidence type="ECO:0000256" key="6">
    <source>
        <dbReference type="SAM" id="MobiDB-lite"/>
    </source>
</evidence>
<dbReference type="Pfam" id="PF00271">
    <property type="entry name" value="Helicase_C"/>
    <property type="match status" value="1"/>
</dbReference>
<feature type="compositionally biased region" description="Polar residues" evidence="6">
    <location>
        <begin position="1568"/>
        <end position="1585"/>
    </location>
</feature>
<dbReference type="PROSITE" id="PS51192">
    <property type="entry name" value="HELICASE_ATP_BIND_1"/>
    <property type="match status" value="1"/>
</dbReference>
<feature type="compositionally biased region" description="Low complexity" evidence="6">
    <location>
        <begin position="670"/>
        <end position="682"/>
    </location>
</feature>
<sequence>MPFYARVPRTAFMPVCDKATMQKHAKNVHSTIKAYFMVDPNTSYQNKDLEKVLNDTFSPSLYVPLVQPSLSPEERRPLIKAMSWDIFMPDLRSDPAQVKAIQMLKEKHSPAECHDIFTALKELMQAHMDMAATILDGNPHKLTLAKALLHGSQVTDKSDYWAPISDKNTSYCDMIFQLLRAIVRLRVQMDHPSKFSFQLDPAQEHALVALLAHMNFSNNALDETAITMLHEFLWSLINADSFHKGEPWANVIQRFIWLKALRRDGNFYEVTDYTPDLAKLKYFLNSTCLLHALWYQRESELDELERVIAVHEEVLRVGRLTTFNMVHEYQQYASALAFGQKREPKVYIDPEFAWLSIGTETMHISKFRQGIQTLLKQVEEGYLKLTARAGHSFAMHESFHPLKLKLFCHLVEKHRLAMVDRSGVLSWDIPAVKDILRQSGEVWKPLYHLLYVTPQISTRSVQFLQHHISNADRHRNIFVEAQEVFFLSGYSKTTHITDRDACTPSYVNPKVARWLVEFLAGGLREAESILAKVAYGNSAQHDYKTFLVMDNGSRMSPDQWYAVFQQRNREVFQCAWGVRDFRQGAIAMAREFISPSHAFSLADDLLAEGADHSTEIDHSHYGNLRGSIPELSNNAVEKHRWLAREWHSFCGLGPFEPQEPVRRTRMRGGSAQAQSDLASSSPHPSSIASLVSASCSKLVKDFLLENLPGLLKDVLTEGVIPQIVSALHSHVEGVCHVMQNVSPAPDISGAAFHIGQSNITEGSRSFVPTSKKYHPHINSEANQQFVDPDKRDDEDQISQQQHPDIASEENQQFVDLDETDDEDQNQHKVQQGYMRIEDRKRPRNCPTTQSDCSDDFQPLKRIRLEKSYEGGEEDVSMGTSETSDVEEGNTHNASSTAFLEEDFSLSDQDDDESRVLASLENEEEDDIMVESDPVFDSDPISEGIDDTLLTQVMQGDMRQHLSPSKIDSWTKKVRAAFPVLFKDPAAKEKSPEQLNAIVMVMSAKKDAMITLKTGGGKSALWMIAPLIHPYPRCIVICPFVALLEEQVERCLSAGLRAHNFTKDKNVPDNVQLLFIQVESCSSKAFKDLMHAQEHRYHRIFIDENHDSLICHPERREPWKKLAHHLSKLRIPLNFLSGTNPPSNVTASLKHFGLKPKDVIQIRSCTDRPEIGFHVVKILPHAYDLSLKQVVLALLSTMTKSDRMLVFFNRNKEADEFSTSIGCAVFHSELPTLGNTKGLNLERWDTGETQVMACTTAFAQGVDRSSVRYVVISEVEYGLMVVNQMSGRAGRDGREAHTFYLTRKTTLSAFDSDQDYDCLKGLDDVLFGHTCRRYTSIRCMDGEQHAYRCKERSDVMQCDVCDPRSHMELFVAKAIRDPFRPTSDHPAESRGNILVPSSSQQCASPATSIGNIVVPSTCRMPTPDVSISSPETEEDFFAQLPDITPEMTRAIDTFEASDTTRSPSSKKALLRKDRAAKFLSSQPSSSSVGSTTASEHPASKKDRSHRSSYPTLSKTSTASAPAASRSTESKQDRSLVPIRASTSKSAKPHAFMCPPASLPAASKSARSTIPHTRSPSTASQQQPSWVNRGNKVREALEKRLQSTSLLDKYMRKLKGRCPFHFVNAAGRDRFHPEHDFACHHKGRAWDAAFYETFRRCFVFGNYTYCFKCALPQNNNHNNEAPSCHSGVGYSKGDKCPFAGFIFKAVFFLWKTGRAEKLARQHLGASTWTTKEEFIHWVQKEHSEKGRYVNLVELFLAFCKKLEKAQPDIFN</sequence>
<dbReference type="PANTHER" id="PTHR13710:SF154">
    <property type="entry name" value="RECQ HELICASE, PUTATIVE (AFU_ORTHOLOGUE AFUA_6G14720)-RELATED"/>
    <property type="match status" value="1"/>
</dbReference>
<evidence type="ECO:0000259" key="7">
    <source>
        <dbReference type="PROSITE" id="PS51192"/>
    </source>
</evidence>
<feature type="compositionally biased region" description="Low complexity" evidence="6">
    <location>
        <begin position="1479"/>
        <end position="1493"/>
    </location>
</feature>
<feature type="region of interest" description="Disordered" evidence="6">
    <location>
        <begin position="785"/>
        <end position="892"/>
    </location>
</feature>
<evidence type="ECO:0000256" key="3">
    <source>
        <dbReference type="ARBA" id="ARBA00022840"/>
    </source>
</evidence>
<dbReference type="InterPro" id="IPR001650">
    <property type="entry name" value="Helicase_C-like"/>
</dbReference>
<keyword evidence="10" id="KW-1185">Reference proteome</keyword>
<organism evidence="9 10">
    <name type="scientific">Suillus fuscotomentosus</name>
    <dbReference type="NCBI Taxonomy" id="1912939"/>
    <lineage>
        <taxon>Eukaryota</taxon>
        <taxon>Fungi</taxon>
        <taxon>Dikarya</taxon>
        <taxon>Basidiomycota</taxon>
        <taxon>Agaricomycotina</taxon>
        <taxon>Agaricomycetes</taxon>
        <taxon>Agaricomycetidae</taxon>
        <taxon>Boletales</taxon>
        <taxon>Suillineae</taxon>
        <taxon>Suillaceae</taxon>
        <taxon>Suillus</taxon>
    </lineage>
</organism>
<keyword evidence="2" id="KW-0547">Nucleotide-binding</keyword>
<evidence type="ECO:0000259" key="8">
    <source>
        <dbReference type="PROSITE" id="PS51194"/>
    </source>
</evidence>
<dbReference type="Gene3D" id="3.40.50.300">
    <property type="entry name" value="P-loop containing nucleotide triphosphate hydrolases"/>
    <property type="match status" value="2"/>
</dbReference>
<evidence type="ECO:0000256" key="2">
    <source>
        <dbReference type="ARBA" id="ARBA00022741"/>
    </source>
</evidence>
<dbReference type="Proteomes" id="UP001195769">
    <property type="component" value="Unassembled WGS sequence"/>
</dbReference>
<protein>
    <recommendedName>
        <fullName evidence="5">DNA 3'-5' helicase</fullName>
        <ecNumber evidence="5">5.6.2.4</ecNumber>
    </recommendedName>
</protein>
<dbReference type="PROSITE" id="PS51194">
    <property type="entry name" value="HELICASE_CTER"/>
    <property type="match status" value="1"/>
</dbReference>
<dbReference type="PANTHER" id="PTHR13710">
    <property type="entry name" value="DNA HELICASE RECQ FAMILY MEMBER"/>
    <property type="match status" value="1"/>
</dbReference>
<dbReference type="RefSeq" id="XP_041220094.1">
    <property type="nucleotide sequence ID" value="XM_041368083.1"/>
</dbReference>
<feature type="compositionally biased region" description="Polar residues" evidence="6">
    <location>
        <begin position="797"/>
        <end position="813"/>
    </location>
</feature>
<feature type="compositionally biased region" description="Low complexity" evidence="6">
    <location>
        <begin position="1510"/>
        <end position="1525"/>
    </location>
</feature>
<dbReference type="EMBL" id="JABBWK010000079">
    <property type="protein sequence ID" value="KAG1894518.1"/>
    <property type="molecule type" value="Genomic_DNA"/>
</dbReference>
<dbReference type="EC" id="5.6.2.4" evidence="5"/>
<feature type="region of interest" description="Disordered" evidence="6">
    <location>
        <begin position="1476"/>
        <end position="1585"/>
    </location>
</feature>
<dbReference type="GO" id="GO:0005737">
    <property type="term" value="C:cytoplasm"/>
    <property type="evidence" value="ECO:0007669"/>
    <property type="project" value="TreeGrafter"/>
</dbReference>
<accession>A0AAD4DV62</accession>
<feature type="domain" description="Helicase C-terminal" evidence="8">
    <location>
        <begin position="1185"/>
        <end position="1340"/>
    </location>
</feature>
<dbReference type="SUPFAM" id="SSF52540">
    <property type="entry name" value="P-loop containing nucleoside triphosphate hydrolases"/>
    <property type="match status" value="1"/>
</dbReference>
<evidence type="ECO:0000256" key="5">
    <source>
        <dbReference type="ARBA" id="ARBA00034808"/>
    </source>
</evidence>
<reference evidence="9" key="1">
    <citation type="journal article" date="2020" name="New Phytol.">
        <title>Comparative genomics reveals dynamic genome evolution in host specialist ectomycorrhizal fungi.</title>
        <authorList>
            <person name="Lofgren L.A."/>
            <person name="Nguyen N.H."/>
            <person name="Vilgalys R."/>
            <person name="Ruytinx J."/>
            <person name="Liao H.L."/>
            <person name="Branco S."/>
            <person name="Kuo A."/>
            <person name="LaButti K."/>
            <person name="Lipzen A."/>
            <person name="Andreopoulos W."/>
            <person name="Pangilinan J."/>
            <person name="Riley R."/>
            <person name="Hundley H."/>
            <person name="Na H."/>
            <person name="Barry K."/>
            <person name="Grigoriev I.V."/>
            <person name="Stajich J.E."/>
            <person name="Kennedy P.G."/>
        </authorList>
    </citation>
    <scope>NUCLEOTIDE SEQUENCE</scope>
    <source>
        <strain evidence="9">FC203</strain>
    </source>
</reference>
<dbReference type="GO" id="GO:0043138">
    <property type="term" value="F:3'-5' DNA helicase activity"/>
    <property type="evidence" value="ECO:0007669"/>
    <property type="project" value="UniProtKB-EC"/>
</dbReference>
<dbReference type="GO" id="GO:0009378">
    <property type="term" value="F:four-way junction helicase activity"/>
    <property type="evidence" value="ECO:0007669"/>
    <property type="project" value="TreeGrafter"/>
</dbReference>
<gene>
    <name evidence="9" type="ORF">F5891DRAFT_1195217</name>
</gene>
<comment type="catalytic activity">
    <reaction evidence="4">
        <text>Couples ATP hydrolysis with the unwinding of duplex DNA by translocating in the 3'-5' direction.</text>
        <dbReference type="EC" id="5.6.2.4"/>
    </reaction>
</comment>
<evidence type="ECO:0000313" key="9">
    <source>
        <dbReference type="EMBL" id="KAG1894518.1"/>
    </source>
</evidence>
<evidence type="ECO:0000256" key="1">
    <source>
        <dbReference type="ARBA" id="ARBA00005446"/>
    </source>
</evidence>